<evidence type="ECO:0000313" key="4">
    <source>
        <dbReference type="EMBL" id="PEH72542.1"/>
    </source>
</evidence>
<dbReference type="Gene3D" id="2.30.110.10">
    <property type="entry name" value="Electron Transport, Fmn-binding Protein, Chain A"/>
    <property type="match status" value="1"/>
</dbReference>
<gene>
    <name evidence="4" type="ORF">CRM76_11655</name>
</gene>
<name>A0A2A7U299_EDWTA</name>
<dbReference type="STRING" id="636.AAW15_07160"/>
<evidence type="ECO:0000259" key="3">
    <source>
        <dbReference type="SMART" id="SM00903"/>
    </source>
</evidence>
<dbReference type="InterPro" id="IPR036390">
    <property type="entry name" value="WH_DNA-bd_sf"/>
</dbReference>
<dbReference type="EMBL" id="PDDV01000013">
    <property type="protein sequence ID" value="PEH72542.1"/>
    <property type="molecule type" value="Genomic_DNA"/>
</dbReference>
<dbReference type="SUPFAM" id="SSF46785">
    <property type="entry name" value="Winged helix' DNA-binding domain"/>
    <property type="match status" value="1"/>
</dbReference>
<dbReference type="AlphaFoldDB" id="A0A2A7U299"/>
<evidence type="ECO:0000256" key="2">
    <source>
        <dbReference type="ARBA" id="ARBA00023002"/>
    </source>
</evidence>
<dbReference type="InterPro" id="IPR050268">
    <property type="entry name" value="NADH-dep_flavin_reductase"/>
</dbReference>
<dbReference type="RefSeq" id="WP_097364573.1">
    <property type="nucleotide sequence ID" value="NZ_AP028090.1"/>
</dbReference>
<dbReference type="Proteomes" id="UP000219788">
    <property type="component" value="Unassembled WGS sequence"/>
</dbReference>
<accession>A0A2A7U299</accession>
<dbReference type="InterPro" id="IPR002563">
    <property type="entry name" value="Flavin_Rdtase-like_dom"/>
</dbReference>
<protein>
    <submittedName>
        <fullName evidence="4">Flavin oxidoreductase</fullName>
    </submittedName>
</protein>
<evidence type="ECO:0000313" key="5">
    <source>
        <dbReference type="Proteomes" id="UP000219788"/>
    </source>
</evidence>
<comment type="similarity">
    <text evidence="1">Belongs to the non-flavoprotein flavin reductase family.</text>
</comment>
<comment type="caution">
    <text evidence="4">The sequence shown here is derived from an EMBL/GenBank/DDBJ whole genome shotgun (WGS) entry which is preliminary data.</text>
</comment>
<organism evidence="4 5">
    <name type="scientific">Edwardsiella tarda</name>
    <dbReference type="NCBI Taxonomy" id="636"/>
    <lineage>
        <taxon>Bacteria</taxon>
        <taxon>Pseudomonadati</taxon>
        <taxon>Pseudomonadota</taxon>
        <taxon>Gammaproteobacteria</taxon>
        <taxon>Enterobacterales</taxon>
        <taxon>Hafniaceae</taxon>
        <taxon>Edwardsiella</taxon>
    </lineage>
</organism>
<dbReference type="PANTHER" id="PTHR30466">
    <property type="entry name" value="FLAVIN REDUCTASE"/>
    <property type="match status" value="1"/>
</dbReference>
<keyword evidence="2" id="KW-0560">Oxidoreductase</keyword>
<dbReference type="OrthoDB" id="9792858at2"/>
<reference evidence="5" key="1">
    <citation type="submission" date="2017-09" db="EMBL/GenBank/DDBJ databases">
        <title>FDA dAtabase for Regulatory Grade micrObial Sequences (FDA-ARGOS): Supporting development and validation of Infectious Disease Dx tests.</title>
        <authorList>
            <person name="Goldberg B."/>
            <person name="Campos J."/>
            <person name="Tallon L."/>
            <person name="Sadzewicz L."/>
            <person name="Ott S."/>
            <person name="Zhao X."/>
            <person name="Nagaraj S."/>
            <person name="Vavikolanu K."/>
            <person name="Aluvathingal J."/>
            <person name="Nadendla S."/>
            <person name="Geyer C."/>
            <person name="Sichtig H."/>
        </authorList>
    </citation>
    <scope>NUCLEOTIDE SEQUENCE [LARGE SCALE GENOMIC DNA]</scope>
    <source>
        <strain evidence="5">FDAARGOS_370</strain>
    </source>
</reference>
<dbReference type="SMART" id="SM00903">
    <property type="entry name" value="Flavin_Reduct"/>
    <property type="match status" value="1"/>
</dbReference>
<dbReference type="InterPro" id="IPR036388">
    <property type="entry name" value="WH-like_DNA-bd_sf"/>
</dbReference>
<sequence>MMQTTGNCLDPRALRQALGNFATGVTVITTAGLDGVDVGMTANSFNSVSLDPPLILWSIDKRAGSYPHFAQASHFAVNILAADQIALSNRFARPAENKFAELEYARGIADIPLLHDCAARFQCEKYQQIDAGDHWILIGKVVTFDDFGRAPLLYCQGAYSLVLPYPRSVAESPAPGAESMPLEDNIYYLLTQALRSYQTYYQPHQYACGLRISEARMLLVLDSTHKMSLDQLLHEVAMPAQAINEAEEVLRRKGLVTTRDGDYHLTSAGMAQAALLRDVAQQRQQQVLADFSSEEISLVKQVLRALPHACRALHAGST</sequence>
<dbReference type="NCBIfam" id="NF045919">
    <property type="entry name" value="HphnlacHdxRed"/>
    <property type="match status" value="1"/>
</dbReference>
<feature type="domain" description="Flavin reductase like" evidence="3">
    <location>
        <begin position="18"/>
        <end position="161"/>
    </location>
</feature>
<dbReference type="InterPro" id="IPR012349">
    <property type="entry name" value="Split_barrel_FMN-bd"/>
</dbReference>
<proteinExistence type="inferred from homology"/>
<evidence type="ECO:0000256" key="1">
    <source>
        <dbReference type="ARBA" id="ARBA00008898"/>
    </source>
</evidence>
<dbReference type="GO" id="GO:0010181">
    <property type="term" value="F:FMN binding"/>
    <property type="evidence" value="ECO:0007669"/>
    <property type="project" value="InterPro"/>
</dbReference>
<dbReference type="GO" id="GO:0042602">
    <property type="term" value="F:riboflavin reductase (NADPH) activity"/>
    <property type="evidence" value="ECO:0007669"/>
    <property type="project" value="TreeGrafter"/>
</dbReference>
<dbReference type="PANTHER" id="PTHR30466:SF11">
    <property type="entry name" value="FLAVIN-DEPENDENT MONOOXYGENASE, REDUCTASE SUBUNIT HSAB"/>
    <property type="match status" value="1"/>
</dbReference>
<dbReference type="Gene3D" id="1.10.10.10">
    <property type="entry name" value="Winged helix-like DNA-binding domain superfamily/Winged helix DNA-binding domain"/>
    <property type="match status" value="1"/>
</dbReference>
<dbReference type="SUPFAM" id="SSF50475">
    <property type="entry name" value="FMN-binding split barrel"/>
    <property type="match status" value="1"/>
</dbReference>
<dbReference type="Pfam" id="PF01613">
    <property type="entry name" value="Flavin_Reduct"/>
    <property type="match status" value="1"/>
</dbReference>